<dbReference type="RefSeq" id="XP_033528879.1">
    <property type="nucleotide sequence ID" value="XM_033663401.1"/>
</dbReference>
<keyword evidence="2" id="KW-1185">Reference proteome</keyword>
<evidence type="ECO:0000313" key="1">
    <source>
        <dbReference type="EMBL" id="KAF2134492.1"/>
    </source>
</evidence>
<reference evidence="1" key="1">
    <citation type="journal article" date="2020" name="Stud. Mycol.">
        <title>101 Dothideomycetes genomes: a test case for predicting lifestyles and emergence of pathogens.</title>
        <authorList>
            <person name="Haridas S."/>
            <person name="Albert R."/>
            <person name="Binder M."/>
            <person name="Bloem J."/>
            <person name="Labutti K."/>
            <person name="Salamov A."/>
            <person name="Andreopoulos B."/>
            <person name="Baker S."/>
            <person name="Barry K."/>
            <person name="Bills G."/>
            <person name="Bluhm B."/>
            <person name="Cannon C."/>
            <person name="Castanera R."/>
            <person name="Culley D."/>
            <person name="Daum C."/>
            <person name="Ezra D."/>
            <person name="Gonzalez J."/>
            <person name="Henrissat B."/>
            <person name="Kuo A."/>
            <person name="Liang C."/>
            <person name="Lipzen A."/>
            <person name="Lutzoni F."/>
            <person name="Magnuson J."/>
            <person name="Mondo S."/>
            <person name="Nolan M."/>
            <person name="Ohm R."/>
            <person name="Pangilinan J."/>
            <person name="Park H.-J."/>
            <person name="Ramirez L."/>
            <person name="Alfaro M."/>
            <person name="Sun H."/>
            <person name="Tritt A."/>
            <person name="Yoshinaga Y."/>
            <person name="Zwiers L.-H."/>
            <person name="Turgeon B."/>
            <person name="Goodwin S."/>
            <person name="Spatafora J."/>
            <person name="Crous P."/>
            <person name="Grigoriev I."/>
        </authorList>
    </citation>
    <scope>NUCLEOTIDE SEQUENCE</scope>
    <source>
        <strain evidence="1">CBS 119687</strain>
    </source>
</reference>
<sequence length="121" mass="13766">MHWARQICTHGIATLVHCIIASEIRLEDLLVDIHSHALDTYVHMLRWIVQLLRHVSNDSACALLRGRRFRCVPEFKVCAGVKRSTSGDTDKWGVQKHGRVASQVEAGMQVYPPILNLDREL</sequence>
<dbReference type="AlphaFoldDB" id="A0A6A6AR82"/>
<evidence type="ECO:0000313" key="2">
    <source>
        <dbReference type="Proteomes" id="UP000799771"/>
    </source>
</evidence>
<organism evidence="1 2">
    <name type="scientific">Dothidotthia symphoricarpi CBS 119687</name>
    <dbReference type="NCBI Taxonomy" id="1392245"/>
    <lineage>
        <taxon>Eukaryota</taxon>
        <taxon>Fungi</taxon>
        <taxon>Dikarya</taxon>
        <taxon>Ascomycota</taxon>
        <taxon>Pezizomycotina</taxon>
        <taxon>Dothideomycetes</taxon>
        <taxon>Pleosporomycetidae</taxon>
        <taxon>Pleosporales</taxon>
        <taxon>Dothidotthiaceae</taxon>
        <taxon>Dothidotthia</taxon>
    </lineage>
</organism>
<proteinExistence type="predicted"/>
<accession>A0A6A6AR82</accession>
<dbReference type="GeneID" id="54403833"/>
<name>A0A6A6AR82_9PLEO</name>
<gene>
    <name evidence="1" type="ORF">P153DRAFT_2855</name>
</gene>
<dbReference type="Proteomes" id="UP000799771">
    <property type="component" value="Unassembled WGS sequence"/>
</dbReference>
<dbReference type="EMBL" id="ML977497">
    <property type="protein sequence ID" value="KAF2134492.1"/>
    <property type="molecule type" value="Genomic_DNA"/>
</dbReference>
<protein>
    <submittedName>
        <fullName evidence="1">Uncharacterized protein</fullName>
    </submittedName>
</protein>